<gene>
    <name evidence="1" type="ORF">ACEWY4_021520</name>
</gene>
<proteinExistence type="predicted"/>
<protein>
    <submittedName>
        <fullName evidence="1">Uncharacterized protein</fullName>
    </submittedName>
</protein>
<reference evidence="1 2" key="1">
    <citation type="submission" date="2024-09" db="EMBL/GenBank/DDBJ databases">
        <title>A chromosome-level genome assembly of Gray's grenadier anchovy, Coilia grayii.</title>
        <authorList>
            <person name="Fu Z."/>
        </authorList>
    </citation>
    <scope>NUCLEOTIDE SEQUENCE [LARGE SCALE GENOMIC DNA]</scope>
    <source>
        <strain evidence="1">G4</strain>
        <tissue evidence="1">Muscle</tissue>
    </source>
</reference>
<accession>A0ABD1J9A8</accession>
<sequence length="438" mass="48915">MLSGEGKGTAEWCNVANEQGQILMSVLTCEESLDKMRPMAEGLMARYRRAGEAPPELMYVDRGCCRVLGLTSLEQLFNEWADAGMLIRLDIFHWIHRFDAVLRTDHHSKYKLFMSALSAAVFAYNKDDMALLLQAIRVGHPTKYDYLTDSELIETHVSKYDLTHYVRTITVGAQETCVQSVIDTLKGAAGMDENQGATEVEGEEVEGEDVSYDSDGEVDRLTPLRKSLGLTDQVVAAELDPAVEDVCGPNHLPGYEHIEERSKVLVDISLEEGKLAISDVNRQRVICAWNKLDLHDRSIQQFDSFYSARWGNALFGRTSGDPAEASLVQKLKFSKRYSAAHLLDARKKQTHRMQQRVTVDDPELSKLGIPILKINTKSVSEFIRRQEALSATNVTDQGLGVPRRHQSISHTCTRVTGGTAAHKQTSGAVRHHTIFGRD</sequence>
<dbReference type="EMBL" id="JBHFQA010000018">
    <property type="protein sequence ID" value="KAL2083747.1"/>
    <property type="molecule type" value="Genomic_DNA"/>
</dbReference>
<evidence type="ECO:0000313" key="1">
    <source>
        <dbReference type="EMBL" id="KAL2083747.1"/>
    </source>
</evidence>
<keyword evidence="2" id="KW-1185">Reference proteome</keyword>
<dbReference type="PANTHER" id="PTHR47773:SF1">
    <property type="entry name" value="C2H2-TYPE DOMAIN-CONTAINING PROTEIN"/>
    <property type="match status" value="1"/>
</dbReference>
<evidence type="ECO:0000313" key="2">
    <source>
        <dbReference type="Proteomes" id="UP001591681"/>
    </source>
</evidence>
<comment type="caution">
    <text evidence="1">The sequence shown here is derived from an EMBL/GenBank/DDBJ whole genome shotgun (WGS) entry which is preliminary data.</text>
</comment>
<dbReference type="PANTHER" id="PTHR47773">
    <property type="entry name" value="SI:DKEY-9I5.2-RELATED"/>
    <property type="match status" value="1"/>
</dbReference>
<organism evidence="1 2">
    <name type="scientific">Coilia grayii</name>
    <name type="common">Gray's grenadier anchovy</name>
    <dbReference type="NCBI Taxonomy" id="363190"/>
    <lineage>
        <taxon>Eukaryota</taxon>
        <taxon>Metazoa</taxon>
        <taxon>Chordata</taxon>
        <taxon>Craniata</taxon>
        <taxon>Vertebrata</taxon>
        <taxon>Euteleostomi</taxon>
        <taxon>Actinopterygii</taxon>
        <taxon>Neopterygii</taxon>
        <taxon>Teleostei</taxon>
        <taxon>Clupei</taxon>
        <taxon>Clupeiformes</taxon>
        <taxon>Clupeoidei</taxon>
        <taxon>Engraulidae</taxon>
        <taxon>Coilinae</taxon>
        <taxon>Coilia</taxon>
    </lineage>
</organism>
<dbReference type="Proteomes" id="UP001591681">
    <property type="component" value="Unassembled WGS sequence"/>
</dbReference>
<name>A0ABD1J9A8_9TELE</name>
<dbReference type="AlphaFoldDB" id="A0ABD1J9A8"/>